<gene>
    <name evidence="3" type="ORF">A1O5_04775</name>
</gene>
<evidence type="ECO:0000256" key="1">
    <source>
        <dbReference type="SAM" id="MobiDB-lite"/>
    </source>
</evidence>
<organism evidence="3 4">
    <name type="scientific">Cladophialophora psammophila CBS 110553</name>
    <dbReference type="NCBI Taxonomy" id="1182543"/>
    <lineage>
        <taxon>Eukaryota</taxon>
        <taxon>Fungi</taxon>
        <taxon>Dikarya</taxon>
        <taxon>Ascomycota</taxon>
        <taxon>Pezizomycotina</taxon>
        <taxon>Eurotiomycetes</taxon>
        <taxon>Chaetothyriomycetidae</taxon>
        <taxon>Chaetothyriales</taxon>
        <taxon>Herpotrichiellaceae</taxon>
        <taxon>Cladophialophora</taxon>
    </lineage>
</organism>
<protein>
    <recommendedName>
        <fullName evidence="2">Myb-like DNA-binding domain-containing protein</fullName>
    </recommendedName>
</protein>
<name>W9X5S4_9EURO</name>
<dbReference type="OrthoDB" id="5403747at2759"/>
<dbReference type="GeneID" id="19189496"/>
<dbReference type="AlphaFoldDB" id="W9X5S4"/>
<evidence type="ECO:0000313" key="4">
    <source>
        <dbReference type="Proteomes" id="UP000019471"/>
    </source>
</evidence>
<reference evidence="3 4" key="1">
    <citation type="submission" date="2013-03" db="EMBL/GenBank/DDBJ databases">
        <title>The Genome Sequence of Cladophialophora psammophila CBS 110553.</title>
        <authorList>
            <consortium name="The Broad Institute Genomics Platform"/>
            <person name="Cuomo C."/>
            <person name="de Hoog S."/>
            <person name="Gorbushina A."/>
            <person name="Walker B."/>
            <person name="Young S.K."/>
            <person name="Zeng Q."/>
            <person name="Gargeya S."/>
            <person name="Fitzgerald M."/>
            <person name="Haas B."/>
            <person name="Abouelleil A."/>
            <person name="Allen A.W."/>
            <person name="Alvarado L."/>
            <person name="Arachchi H.M."/>
            <person name="Berlin A.M."/>
            <person name="Chapman S.B."/>
            <person name="Gainer-Dewar J."/>
            <person name="Goldberg J."/>
            <person name="Griggs A."/>
            <person name="Gujja S."/>
            <person name="Hansen M."/>
            <person name="Howarth C."/>
            <person name="Imamovic A."/>
            <person name="Ireland A."/>
            <person name="Larimer J."/>
            <person name="McCowan C."/>
            <person name="Murphy C."/>
            <person name="Pearson M."/>
            <person name="Poon T.W."/>
            <person name="Priest M."/>
            <person name="Roberts A."/>
            <person name="Saif S."/>
            <person name="Shea T."/>
            <person name="Sisk P."/>
            <person name="Sykes S."/>
            <person name="Wortman J."/>
            <person name="Nusbaum C."/>
            <person name="Birren B."/>
        </authorList>
    </citation>
    <scope>NUCLEOTIDE SEQUENCE [LARGE SCALE GENOMIC DNA]</scope>
    <source>
        <strain evidence="3 4">CBS 110553</strain>
    </source>
</reference>
<dbReference type="RefSeq" id="XP_007743569.1">
    <property type="nucleotide sequence ID" value="XM_007745379.1"/>
</dbReference>
<dbReference type="EMBL" id="AMGX01000006">
    <property type="protein sequence ID" value="EXJ72271.1"/>
    <property type="molecule type" value="Genomic_DNA"/>
</dbReference>
<evidence type="ECO:0000313" key="3">
    <source>
        <dbReference type="EMBL" id="EXJ72271.1"/>
    </source>
</evidence>
<dbReference type="Pfam" id="PF22980">
    <property type="entry name" value="Myb_DNA-bind_8"/>
    <property type="match status" value="1"/>
</dbReference>
<feature type="compositionally biased region" description="Basic residues" evidence="1">
    <location>
        <begin position="130"/>
        <end position="140"/>
    </location>
</feature>
<keyword evidence="4" id="KW-1185">Reference proteome</keyword>
<proteinExistence type="predicted"/>
<evidence type="ECO:0000259" key="2">
    <source>
        <dbReference type="Pfam" id="PF22980"/>
    </source>
</evidence>
<accession>W9X5S4</accession>
<feature type="compositionally biased region" description="Basic and acidic residues" evidence="1">
    <location>
        <begin position="141"/>
        <end position="150"/>
    </location>
</feature>
<sequence>MAPRGAAAASGAPDPAFKFILSVLKHSEQVKPDWNAVAKENGIAYARNATARFKTIIENNGLKFENGSITVPDGVGGGIGLATAGAGAGAVGNAADGGDDESKTPKSAKQTPRKRKASAEDGDDTTARGSAKKGSPKKKMKSEPFVKVEQDAGEAGEMALAKAACDAANADVKDASSVEQAIKSEDRA</sequence>
<feature type="region of interest" description="Disordered" evidence="1">
    <location>
        <begin position="88"/>
        <end position="150"/>
    </location>
</feature>
<comment type="caution">
    <text evidence="3">The sequence shown here is derived from an EMBL/GenBank/DDBJ whole genome shotgun (WGS) entry which is preliminary data.</text>
</comment>
<dbReference type="HOGENOM" id="CLU_120558_0_0_1"/>
<feature type="domain" description="Myb-like DNA-binding" evidence="2">
    <location>
        <begin position="14"/>
        <end position="56"/>
    </location>
</feature>
<dbReference type="Proteomes" id="UP000019471">
    <property type="component" value="Unassembled WGS sequence"/>
</dbReference>
<dbReference type="InterPro" id="IPR054505">
    <property type="entry name" value="Myb_DNA-bind_8"/>
</dbReference>